<dbReference type="SUPFAM" id="SSF53474">
    <property type="entry name" value="alpha/beta-Hydrolases"/>
    <property type="match status" value="1"/>
</dbReference>
<accession>W5NES2</accession>
<dbReference type="eggNOG" id="KOG2521">
    <property type="taxonomic scope" value="Eukaryota"/>
</dbReference>
<dbReference type="InParanoid" id="W5NES2"/>
<name>W5NES2_LEPOC</name>
<dbReference type="Pfam" id="PF05705">
    <property type="entry name" value="DUF829"/>
    <property type="match status" value="1"/>
</dbReference>
<dbReference type="Proteomes" id="UP000018468">
    <property type="component" value="Linkage group LG8"/>
</dbReference>
<dbReference type="Ensembl" id="ENSLOCT00000019163.1">
    <property type="protein sequence ID" value="ENSLOCP00000019131.1"/>
    <property type="gene ID" value="ENSLOCG00000015542.1"/>
</dbReference>
<dbReference type="PANTHER" id="PTHR20908:SF4">
    <property type="entry name" value="SI:DKEY-5I3.5"/>
    <property type="match status" value="1"/>
</dbReference>
<keyword evidence="2" id="KW-1185">Reference proteome</keyword>
<reference evidence="2" key="1">
    <citation type="submission" date="2011-12" db="EMBL/GenBank/DDBJ databases">
        <title>The Draft Genome of Lepisosteus oculatus.</title>
        <authorList>
            <consortium name="The Broad Institute Genome Assembly &amp; Analysis Group"/>
            <consortium name="Computational R&amp;D Group"/>
            <consortium name="and Sequencing Platform"/>
            <person name="Di Palma F."/>
            <person name="Alfoldi J."/>
            <person name="Johnson J."/>
            <person name="Berlin A."/>
            <person name="Gnerre S."/>
            <person name="Jaffe D."/>
            <person name="MacCallum I."/>
            <person name="Young S."/>
            <person name="Walker B.J."/>
            <person name="Lander E.S."/>
            <person name="Lindblad-Toh K."/>
        </authorList>
    </citation>
    <scope>NUCLEOTIDE SEQUENCE [LARGE SCALE GENOMIC DNA]</scope>
</reference>
<dbReference type="InterPro" id="IPR029058">
    <property type="entry name" value="AB_hydrolase_fold"/>
</dbReference>
<dbReference type="STRING" id="7918.ENSLOCP00000019131"/>
<protein>
    <submittedName>
        <fullName evidence="1">Si:dkey-5i3.5</fullName>
    </submittedName>
</protein>
<reference evidence="1" key="2">
    <citation type="submission" date="2025-08" db="UniProtKB">
        <authorList>
            <consortium name="Ensembl"/>
        </authorList>
    </citation>
    <scope>IDENTIFICATION</scope>
</reference>
<dbReference type="Bgee" id="ENSLOCG00000015542">
    <property type="expression patterns" value="Expressed in heart and 13 other cell types or tissues"/>
</dbReference>
<dbReference type="EMBL" id="AHAT01029090">
    <property type="status" value="NOT_ANNOTATED_CDS"/>
    <property type="molecule type" value="Genomic_DNA"/>
</dbReference>
<evidence type="ECO:0000313" key="2">
    <source>
        <dbReference type="Proteomes" id="UP000018468"/>
    </source>
</evidence>
<dbReference type="PANTHER" id="PTHR20908">
    <property type="entry name" value="LD15586P"/>
    <property type="match status" value="1"/>
</dbReference>
<organism evidence="1 2">
    <name type="scientific">Lepisosteus oculatus</name>
    <name type="common">Spotted gar</name>
    <dbReference type="NCBI Taxonomy" id="7918"/>
    <lineage>
        <taxon>Eukaryota</taxon>
        <taxon>Metazoa</taxon>
        <taxon>Chordata</taxon>
        <taxon>Craniata</taxon>
        <taxon>Vertebrata</taxon>
        <taxon>Euteleostomi</taxon>
        <taxon>Actinopterygii</taxon>
        <taxon>Neopterygii</taxon>
        <taxon>Holostei</taxon>
        <taxon>Semionotiformes</taxon>
        <taxon>Lepisosteidae</taxon>
        <taxon>Lepisosteus</taxon>
    </lineage>
</organism>
<dbReference type="InterPro" id="IPR008547">
    <property type="entry name" value="DUF829_TMEM53"/>
</dbReference>
<reference evidence="1" key="3">
    <citation type="submission" date="2025-09" db="UniProtKB">
        <authorList>
            <consortium name="Ensembl"/>
        </authorList>
    </citation>
    <scope>IDENTIFICATION</scope>
</reference>
<evidence type="ECO:0000313" key="1">
    <source>
        <dbReference type="Ensembl" id="ENSLOCP00000019131.1"/>
    </source>
</evidence>
<dbReference type="OMA" id="FAVPGCQ"/>
<sequence>KMLSRIPISTGITAQRISKLITFYKNESKVASSLSQAGHKPVMLLLPWLGSRPQAVAKYCEIYFRTGLDVLVVESDVTQFLWPRRGLDHGAKVLELLQTDTFNSRPLLVHGFSIGGYTFAQIMVHVTRNAQQHQSLTNRIRGQIFDSLVVGSVEHMASGVGRSMFPRFEGLVQKVSLLYFSLFKKYTVDYYNRAIDVFWNNPVRAPALFFYCDNDPLSDCEEVERVTRHWEKLGIPVRTMRWKESVHAGHLKQHPQDYLMALDSFLQSLSVIPLKAKI</sequence>
<dbReference type="GeneTree" id="ENSGT00530000064743"/>
<proteinExistence type="predicted"/>
<dbReference type="HOGENOM" id="CLU_060004_1_0_1"/>
<dbReference type="AlphaFoldDB" id="W5NES2"/>
<dbReference type="Gene3D" id="3.40.50.1820">
    <property type="entry name" value="alpha/beta hydrolase"/>
    <property type="match status" value="1"/>
</dbReference>